<dbReference type="Proteomes" id="UP000002216">
    <property type="component" value="Chromosome"/>
</dbReference>
<sequence>MDANDLKKVLAGCCLAALLASASAGVVNAVASGSG</sequence>
<evidence type="ECO:0000313" key="1">
    <source>
        <dbReference type="EMBL" id="ACU88907.1"/>
    </source>
</evidence>
<dbReference type="KEGG" id="dba:Dbac_0788"/>
<evidence type="ECO:0000313" key="2">
    <source>
        <dbReference type="Proteomes" id="UP000002216"/>
    </source>
</evidence>
<dbReference type="AlphaFoldDB" id="C7LNM2"/>
<dbReference type="EMBL" id="CP001629">
    <property type="protein sequence ID" value="ACU88907.1"/>
    <property type="molecule type" value="Genomic_DNA"/>
</dbReference>
<dbReference type="NCBIfam" id="TIGR04081">
    <property type="entry name" value="SbtA family thio(seleno)oxazole RiPP natural product precursor"/>
    <property type="match status" value="1"/>
</dbReference>
<accession>C7LNM2</accession>
<reference evidence="1 2" key="1">
    <citation type="journal article" date="2009" name="Stand. Genomic Sci.">
        <title>Complete genome sequence of Desulfomicrobium baculatum type strain (X).</title>
        <authorList>
            <person name="Copeland A."/>
            <person name="Spring S."/>
            <person name="Goker M."/>
            <person name="Schneider S."/>
            <person name="Lapidus A."/>
            <person name="Del Rio T.G."/>
            <person name="Tice H."/>
            <person name="Cheng J.F."/>
            <person name="Chen F."/>
            <person name="Nolan M."/>
            <person name="Bruce D."/>
            <person name="Goodwin L."/>
            <person name="Pitluck S."/>
            <person name="Ivanova N."/>
            <person name="Mavrommatis K."/>
            <person name="Ovchinnikova G."/>
            <person name="Pati A."/>
            <person name="Chen A."/>
            <person name="Palaniappan K."/>
            <person name="Land M."/>
            <person name="Hauser L."/>
            <person name="Chang Y.J."/>
            <person name="Jeffries C.C."/>
            <person name="Meincke L."/>
            <person name="Sims D."/>
            <person name="Brettin T."/>
            <person name="Detter J.C."/>
            <person name="Han C."/>
            <person name="Chain P."/>
            <person name="Bristow J."/>
            <person name="Eisen J.A."/>
            <person name="Markowitz V."/>
            <person name="Hugenholtz P."/>
            <person name="Kyrpides N.C."/>
            <person name="Klenk H.P."/>
            <person name="Lucas S."/>
        </authorList>
    </citation>
    <scope>NUCLEOTIDE SEQUENCE [LARGE SCALE GENOMIC DNA]</scope>
    <source>
        <strain evidence="2">DSM 4028 / VKM B-1378 / X</strain>
    </source>
</reference>
<dbReference type="STRING" id="525897.Dbac_0788"/>
<protein>
    <submittedName>
        <fullName evidence="1">Uncharacterized protein</fullName>
    </submittedName>
</protein>
<name>C7LNM2_DESBD</name>
<organism evidence="1 2">
    <name type="scientific">Desulfomicrobium baculatum (strain DSM 4028 / VKM B-1378 / X)</name>
    <name type="common">Desulfovibrio baculatus</name>
    <dbReference type="NCBI Taxonomy" id="525897"/>
    <lineage>
        <taxon>Bacteria</taxon>
        <taxon>Pseudomonadati</taxon>
        <taxon>Thermodesulfobacteriota</taxon>
        <taxon>Desulfovibrionia</taxon>
        <taxon>Desulfovibrionales</taxon>
        <taxon>Desulfomicrobiaceae</taxon>
        <taxon>Desulfomicrobium</taxon>
    </lineage>
</organism>
<dbReference type="InterPro" id="IPR023971">
    <property type="entry name" value="GSU1558/StbA-like"/>
</dbReference>
<keyword evidence="2" id="KW-1185">Reference proteome</keyword>
<proteinExistence type="predicted"/>
<gene>
    <name evidence="1" type="ordered locus">Dbac_0788</name>
</gene>
<dbReference type="HOGENOM" id="CLU_3364590_0_0_7"/>